<feature type="transmembrane region" description="Helical" evidence="6">
    <location>
        <begin position="73"/>
        <end position="97"/>
    </location>
</feature>
<evidence type="ECO:0000256" key="3">
    <source>
        <dbReference type="ARBA" id="ARBA00022692"/>
    </source>
</evidence>
<comment type="subcellular location">
    <subcellularLocation>
        <location evidence="6">Cell membrane</location>
        <topology evidence="6">Multi-pass membrane protein</topology>
    </subcellularLocation>
    <subcellularLocation>
        <location evidence="1">Membrane</location>
        <topology evidence="1">Multi-pass membrane protein</topology>
    </subcellularLocation>
</comment>
<dbReference type="SUPFAM" id="SSF161098">
    <property type="entry name" value="MetI-like"/>
    <property type="match status" value="1"/>
</dbReference>
<feature type="transmembrane region" description="Helical" evidence="6">
    <location>
        <begin position="174"/>
        <end position="197"/>
    </location>
</feature>
<proteinExistence type="inferred from homology"/>
<evidence type="ECO:0000256" key="6">
    <source>
        <dbReference type="RuleBase" id="RU363032"/>
    </source>
</evidence>
<reference evidence="8 9" key="1">
    <citation type="submission" date="2018-12" db="EMBL/GenBank/DDBJ databases">
        <title>Deinococcus radiophilus ATCC 27603 genome sequencing and assembly.</title>
        <authorList>
            <person name="Maclea K.S."/>
            <person name="Maynard C.R."/>
        </authorList>
    </citation>
    <scope>NUCLEOTIDE SEQUENCE [LARGE SCALE GENOMIC DNA]</scope>
    <source>
        <strain evidence="8 9">ATCC 27603</strain>
    </source>
</reference>
<dbReference type="PANTHER" id="PTHR30177:SF4">
    <property type="entry name" value="OSMOPROTECTANT IMPORT PERMEASE PROTEIN OSMW"/>
    <property type="match status" value="1"/>
</dbReference>
<evidence type="ECO:0000259" key="7">
    <source>
        <dbReference type="PROSITE" id="PS50928"/>
    </source>
</evidence>
<dbReference type="PANTHER" id="PTHR30177">
    <property type="entry name" value="GLYCINE BETAINE/L-PROLINE TRANSPORT SYSTEM PERMEASE PROTEIN PROW"/>
    <property type="match status" value="1"/>
</dbReference>
<dbReference type="PROSITE" id="PS50928">
    <property type="entry name" value="ABC_TM1"/>
    <property type="match status" value="1"/>
</dbReference>
<gene>
    <name evidence="8" type="ORF">EJ104_07095</name>
</gene>
<dbReference type="InterPro" id="IPR051204">
    <property type="entry name" value="ABC_transp_perm/SBD"/>
</dbReference>
<dbReference type="GO" id="GO:0005886">
    <property type="term" value="C:plasma membrane"/>
    <property type="evidence" value="ECO:0007669"/>
    <property type="project" value="UniProtKB-SubCell"/>
</dbReference>
<evidence type="ECO:0000313" key="8">
    <source>
        <dbReference type="EMBL" id="RTR27038.1"/>
    </source>
</evidence>
<dbReference type="GO" id="GO:0055085">
    <property type="term" value="P:transmembrane transport"/>
    <property type="evidence" value="ECO:0007669"/>
    <property type="project" value="InterPro"/>
</dbReference>
<dbReference type="AlphaFoldDB" id="A0A3S0JQT4"/>
<feature type="transmembrane region" description="Helical" evidence="6">
    <location>
        <begin position="47"/>
        <end position="66"/>
    </location>
</feature>
<dbReference type="InterPro" id="IPR000515">
    <property type="entry name" value="MetI-like"/>
</dbReference>
<evidence type="ECO:0000256" key="2">
    <source>
        <dbReference type="ARBA" id="ARBA00022448"/>
    </source>
</evidence>
<feature type="domain" description="ABC transmembrane type-1" evidence="7">
    <location>
        <begin position="174"/>
        <end position="442"/>
    </location>
</feature>
<dbReference type="Gene3D" id="1.10.3720.10">
    <property type="entry name" value="MetI-like"/>
    <property type="match status" value="1"/>
</dbReference>
<dbReference type="InterPro" id="IPR035906">
    <property type="entry name" value="MetI-like_sf"/>
</dbReference>
<keyword evidence="5 6" id="KW-0472">Membrane</keyword>
<dbReference type="EMBL" id="RXPE01000012">
    <property type="protein sequence ID" value="RTR27038.1"/>
    <property type="molecule type" value="Genomic_DNA"/>
</dbReference>
<protein>
    <submittedName>
        <fullName evidence="8">ABC transporter permease</fullName>
    </submittedName>
</protein>
<dbReference type="RefSeq" id="WP_126352060.1">
    <property type="nucleotide sequence ID" value="NZ_CP086380.1"/>
</dbReference>
<feature type="transmembrane region" description="Helical" evidence="6">
    <location>
        <begin position="389"/>
        <end position="412"/>
    </location>
</feature>
<dbReference type="CDD" id="cd06261">
    <property type="entry name" value="TM_PBP2"/>
    <property type="match status" value="1"/>
</dbReference>
<keyword evidence="9" id="KW-1185">Reference proteome</keyword>
<feature type="transmembrane region" description="Helical" evidence="6">
    <location>
        <begin position="136"/>
        <end position="154"/>
    </location>
</feature>
<feature type="transmembrane region" description="Helical" evidence="6">
    <location>
        <begin position="318"/>
        <end position="341"/>
    </location>
</feature>
<dbReference type="GO" id="GO:0031460">
    <property type="term" value="P:glycine betaine transport"/>
    <property type="evidence" value="ECO:0007669"/>
    <property type="project" value="TreeGrafter"/>
</dbReference>
<evidence type="ECO:0000256" key="5">
    <source>
        <dbReference type="ARBA" id="ARBA00023136"/>
    </source>
</evidence>
<comment type="similarity">
    <text evidence="6">Belongs to the binding-protein-dependent transport system permease family.</text>
</comment>
<evidence type="ECO:0000256" key="4">
    <source>
        <dbReference type="ARBA" id="ARBA00022989"/>
    </source>
</evidence>
<accession>A0A3S0JQT4</accession>
<feature type="transmembrane region" description="Helical" evidence="6">
    <location>
        <begin position="241"/>
        <end position="258"/>
    </location>
</feature>
<sequence length="467" mass="48257">MNRSRPAPIVLLGAALGLLALLLPWVSFRENRLVQGEGLNLLTTGQALAWLLPSLWVALGAAALWLQRGRGWVGTVLFVLICAAASMLLGGAALALVNAEQPLARVSPAGGFWLTVAALYVTGFGVSRWAQGPARWAGWLGAAAFALMPLVGWWRELGLAQEYANIASAFWPQLGMHLALSLTALLLALILGLPLGLAAARNERLSGGVLGVAGFLQTIPSVALFGLLLPVFAALGRDTTLGAYLTWAGGALLLGGLLQRFFGHRLLGLLGGLLGLLGVQALLLLIGLTVIGVLERTWSGAPGLGAAAWSLGAPLSTWGIRGIGAAPALLALTIYALLPIVTNTFVGLRSVPPGLIDAARGLGMTPGQILRRAEWPIALPFVMEGVRAALVLTFGITTIAPLIGAGGLGFFIQRGVEGNVPDLVLLGALPIVLIALLLSGVVAWLGERLTPPGLRAEPEVVGQGGPI</sequence>
<organism evidence="8 9">
    <name type="scientific">Deinococcus radiophilus</name>
    <dbReference type="NCBI Taxonomy" id="32062"/>
    <lineage>
        <taxon>Bacteria</taxon>
        <taxon>Thermotogati</taxon>
        <taxon>Deinococcota</taxon>
        <taxon>Deinococci</taxon>
        <taxon>Deinococcales</taxon>
        <taxon>Deinococcaceae</taxon>
        <taxon>Deinococcus</taxon>
    </lineage>
</organism>
<dbReference type="Proteomes" id="UP000277766">
    <property type="component" value="Unassembled WGS sequence"/>
</dbReference>
<keyword evidence="3 6" id="KW-0812">Transmembrane</keyword>
<evidence type="ECO:0000313" key="9">
    <source>
        <dbReference type="Proteomes" id="UP000277766"/>
    </source>
</evidence>
<feature type="transmembrane region" description="Helical" evidence="6">
    <location>
        <begin position="109"/>
        <end position="129"/>
    </location>
</feature>
<comment type="caution">
    <text evidence="8">The sequence shown here is derived from an EMBL/GenBank/DDBJ whole genome shotgun (WGS) entry which is preliminary data.</text>
</comment>
<feature type="transmembrane region" description="Helical" evidence="6">
    <location>
        <begin position="209"/>
        <end position="235"/>
    </location>
</feature>
<keyword evidence="2 6" id="KW-0813">Transport</keyword>
<name>A0A3S0JQT4_9DEIO</name>
<dbReference type="OrthoDB" id="9801163at2"/>
<feature type="transmembrane region" description="Helical" evidence="6">
    <location>
        <begin position="424"/>
        <end position="445"/>
    </location>
</feature>
<feature type="transmembrane region" description="Helical" evidence="6">
    <location>
        <begin position="7"/>
        <end position="27"/>
    </location>
</feature>
<feature type="transmembrane region" description="Helical" evidence="6">
    <location>
        <begin position="270"/>
        <end position="294"/>
    </location>
</feature>
<keyword evidence="4 6" id="KW-1133">Transmembrane helix</keyword>
<evidence type="ECO:0000256" key="1">
    <source>
        <dbReference type="ARBA" id="ARBA00004141"/>
    </source>
</evidence>
<dbReference type="Pfam" id="PF00528">
    <property type="entry name" value="BPD_transp_1"/>
    <property type="match status" value="1"/>
</dbReference>